<dbReference type="GO" id="GO:0055070">
    <property type="term" value="P:copper ion homeostasis"/>
    <property type="evidence" value="ECO:0007669"/>
    <property type="project" value="TreeGrafter"/>
</dbReference>
<dbReference type="CDD" id="cd00371">
    <property type="entry name" value="HMA"/>
    <property type="match status" value="2"/>
</dbReference>
<dbReference type="PANTHER" id="PTHR43520">
    <property type="entry name" value="ATP7, ISOFORM B"/>
    <property type="match status" value="1"/>
</dbReference>
<dbReference type="PROSITE" id="PS50846">
    <property type="entry name" value="HMA_2"/>
    <property type="match status" value="2"/>
</dbReference>
<dbReference type="EMBL" id="CZVU01000008">
    <property type="protein sequence ID" value="CUS97690.1"/>
    <property type="molecule type" value="Genomic_DNA"/>
</dbReference>
<keyword evidence="3" id="KW-0460">Magnesium</keyword>
<dbReference type="InterPro" id="IPR006121">
    <property type="entry name" value="HMA_dom"/>
</dbReference>
<evidence type="ECO:0000313" key="8">
    <source>
        <dbReference type="Proteomes" id="UP000243065"/>
    </source>
</evidence>
<dbReference type="GO" id="GO:0043682">
    <property type="term" value="F:P-type divalent copper transporter activity"/>
    <property type="evidence" value="ECO:0007669"/>
    <property type="project" value="TreeGrafter"/>
</dbReference>
<feature type="domain" description="HMA" evidence="6">
    <location>
        <begin position="110"/>
        <end position="181"/>
    </location>
</feature>
<dbReference type="InterPro" id="IPR006122">
    <property type="entry name" value="HMA_Cu_ion-bd"/>
</dbReference>
<evidence type="ECO:0000256" key="1">
    <source>
        <dbReference type="ARBA" id="ARBA00004127"/>
    </source>
</evidence>
<keyword evidence="8" id="KW-1185">Reference proteome</keyword>
<dbReference type="Gene3D" id="3.30.70.100">
    <property type="match status" value="2"/>
</dbReference>
<keyword evidence="4" id="KW-1278">Translocase</keyword>
<keyword evidence="5" id="KW-0732">Signal</keyword>
<dbReference type="NCBIfam" id="TIGR00003">
    <property type="entry name" value="copper ion binding protein"/>
    <property type="match status" value="2"/>
</dbReference>
<feature type="signal peptide" evidence="5">
    <location>
        <begin position="1"/>
        <end position="25"/>
    </location>
</feature>
<keyword evidence="2" id="KW-0813">Transport</keyword>
<accession>A0A656D2C6</accession>
<dbReference type="PANTHER" id="PTHR43520:SF8">
    <property type="entry name" value="P-TYPE CU(+) TRANSPORTER"/>
    <property type="match status" value="1"/>
</dbReference>
<keyword evidence="2" id="KW-0186">Copper</keyword>
<keyword evidence="2" id="KW-0187">Copper transport</keyword>
<dbReference type="OrthoDB" id="5513217at2"/>
<protein>
    <submittedName>
        <fullName evidence="7">Copper ion binding protein</fullName>
    </submittedName>
</protein>
<comment type="subcellular location">
    <subcellularLocation>
        <location evidence="1">Endomembrane system</location>
        <topology evidence="1">Multi-pass membrane protein</topology>
    </subcellularLocation>
</comment>
<dbReference type="GO" id="GO:0016020">
    <property type="term" value="C:membrane"/>
    <property type="evidence" value="ECO:0007669"/>
    <property type="project" value="TreeGrafter"/>
</dbReference>
<dbReference type="AlphaFoldDB" id="A0A656D2C6"/>
<evidence type="ECO:0000313" key="7">
    <source>
        <dbReference type="EMBL" id="CUS97690.1"/>
    </source>
</evidence>
<reference evidence="7 8" key="1">
    <citation type="submission" date="2015-11" db="EMBL/GenBank/DDBJ databases">
        <authorList>
            <person name="Varghese N."/>
        </authorList>
    </citation>
    <scope>NUCLEOTIDE SEQUENCE [LARGE SCALE GENOMIC DNA]</scope>
    <source>
        <strain evidence="7 8">JGI-24</strain>
    </source>
</reference>
<evidence type="ECO:0000256" key="3">
    <source>
        <dbReference type="ARBA" id="ARBA00022842"/>
    </source>
</evidence>
<evidence type="ECO:0000256" key="4">
    <source>
        <dbReference type="ARBA" id="ARBA00022967"/>
    </source>
</evidence>
<evidence type="ECO:0000256" key="5">
    <source>
        <dbReference type="SAM" id="SignalP"/>
    </source>
</evidence>
<dbReference type="GO" id="GO:0005507">
    <property type="term" value="F:copper ion binding"/>
    <property type="evidence" value="ECO:0007669"/>
    <property type="project" value="InterPro"/>
</dbReference>
<dbReference type="Pfam" id="PF00403">
    <property type="entry name" value="HMA"/>
    <property type="match status" value="2"/>
</dbReference>
<dbReference type="SUPFAM" id="SSF55008">
    <property type="entry name" value="HMA, heavy metal-associated domain"/>
    <property type="match status" value="2"/>
</dbReference>
<organism evidence="7 8">
    <name type="scientific">Kryptobacter tengchongensis</name>
    <dbReference type="NCBI Taxonomy" id="1643429"/>
    <lineage>
        <taxon>Bacteria</taxon>
        <taxon>Pseudomonadati</taxon>
        <taxon>Candidatus Kryptoniota</taxon>
        <taxon>Candidatus Kryptobacter</taxon>
    </lineage>
</organism>
<proteinExistence type="predicted"/>
<gene>
    <name evidence="7" type="ORF">JGI24_00316</name>
</gene>
<dbReference type="Proteomes" id="UP000243065">
    <property type="component" value="Unassembled WGS sequence"/>
</dbReference>
<feature type="chain" id="PRO_5024854234" evidence="5">
    <location>
        <begin position="26"/>
        <end position="194"/>
    </location>
</feature>
<evidence type="ECO:0000259" key="6">
    <source>
        <dbReference type="PROSITE" id="PS50846"/>
    </source>
</evidence>
<sequence length="194" mass="21672">MKKIIFGLMLSFLFLGFIFSQDKPATVKFKVKGITCDHCVDEVKEALVDIKGVNSVKFEEVNFNKSYGVVRVSYNPAQVSLDKLAEAVSEKGFETDLKQVKKQSVKVEGTAVKINVKGIECGGCAKSVENSLKKIEGVKSVEFEKKDYKKKFGVVKVVYDPERVKVSDLEDAIVKAGFTANDKKPEKEHKEMEH</sequence>
<feature type="domain" description="HMA" evidence="6">
    <location>
        <begin position="25"/>
        <end position="96"/>
    </location>
</feature>
<keyword evidence="2" id="KW-0406">Ion transport</keyword>
<name>A0A656D2C6_KRYT1</name>
<dbReference type="InterPro" id="IPR036163">
    <property type="entry name" value="HMA_dom_sf"/>
</dbReference>
<evidence type="ECO:0000256" key="2">
    <source>
        <dbReference type="ARBA" id="ARBA00022796"/>
    </source>
</evidence>
<dbReference type="RefSeq" id="WP_072149799.1">
    <property type="nucleotide sequence ID" value="NZ_CZVU01000008.1"/>
</dbReference>